<organism evidence="1 2">
    <name type="scientific">Ditylenchus dipsaci</name>
    <dbReference type="NCBI Taxonomy" id="166011"/>
    <lineage>
        <taxon>Eukaryota</taxon>
        <taxon>Metazoa</taxon>
        <taxon>Ecdysozoa</taxon>
        <taxon>Nematoda</taxon>
        <taxon>Chromadorea</taxon>
        <taxon>Rhabditida</taxon>
        <taxon>Tylenchina</taxon>
        <taxon>Tylenchomorpha</taxon>
        <taxon>Sphaerularioidea</taxon>
        <taxon>Anguinidae</taxon>
        <taxon>Anguininae</taxon>
        <taxon>Ditylenchus</taxon>
    </lineage>
</organism>
<keyword evidence="1" id="KW-1185">Reference proteome</keyword>
<dbReference type="AlphaFoldDB" id="A0A915CSV0"/>
<accession>A0A915CSV0</accession>
<sequence>MVSINDSSSSSKRLLNVDGDGRKSLTRLLTSLSEFRILQKVILNLIHIPRQPSGRAVMCVDSHLVWTTSNNPHLSPALQTTKKSVKKTGMPLPLNFQFTSNAGRPANAKFLALMNYRLCQS</sequence>
<dbReference type="Proteomes" id="UP000887574">
    <property type="component" value="Unplaced"/>
</dbReference>
<reference evidence="2" key="1">
    <citation type="submission" date="2022-11" db="UniProtKB">
        <authorList>
            <consortium name="WormBaseParasite"/>
        </authorList>
    </citation>
    <scope>IDENTIFICATION</scope>
</reference>
<dbReference type="WBParaSite" id="jg12243">
    <property type="protein sequence ID" value="jg12243"/>
    <property type="gene ID" value="jg12243"/>
</dbReference>
<evidence type="ECO:0000313" key="2">
    <source>
        <dbReference type="WBParaSite" id="jg12243"/>
    </source>
</evidence>
<evidence type="ECO:0000313" key="1">
    <source>
        <dbReference type="Proteomes" id="UP000887574"/>
    </source>
</evidence>
<name>A0A915CSV0_9BILA</name>
<protein>
    <submittedName>
        <fullName evidence="2">Uncharacterized protein</fullName>
    </submittedName>
</protein>
<proteinExistence type="predicted"/>